<evidence type="ECO:0000259" key="4">
    <source>
        <dbReference type="Pfam" id="PF07992"/>
    </source>
</evidence>
<feature type="domain" description="FAD/NAD(P)-binding" evidence="4">
    <location>
        <begin position="7"/>
        <end position="120"/>
    </location>
</feature>
<reference evidence="5" key="1">
    <citation type="submission" date="2021-06" db="EMBL/GenBank/DDBJ databases">
        <authorList>
            <person name="Kallberg Y."/>
            <person name="Tangrot J."/>
            <person name="Rosling A."/>
        </authorList>
    </citation>
    <scope>NUCLEOTIDE SEQUENCE</scope>
    <source>
        <strain evidence="5">IN212</strain>
    </source>
</reference>
<gene>
    <name evidence="5" type="ORF">RFULGI_LOCUS14437</name>
</gene>
<organism evidence="5 6">
    <name type="scientific">Racocetra fulgida</name>
    <dbReference type="NCBI Taxonomy" id="60492"/>
    <lineage>
        <taxon>Eukaryota</taxon>
        <taxon>Fungi</taxon>
        <taxon>Fungi incertae sedis</taxon>
        <taxon>Mucoromycota</taxon>
        <taxon>Glomeromycotina</taxon>
        <taxon>Glomeromycetes</taxon>
        <taxon>Diversisporales</taxon>
        <taxon>Gigasporaceae</taxon>
        <taxon>Racocetra</taxon>
    </lineage>
</organism>
<protein>
    <submittedName>
        <fullName evidence="5">13649_t:CDS:1</fullName>
    </submittedName>
</protein>
<dbReference type="SUPFAM" id="SSF51905">
    <property type="entry name" value="FAD/NAD(P)-binding domain"/>
    <property type="match status" value="1"/>
</dbReference>
<accession>A0A9N9J2X0</accession>
<evidence type="ECO:0000256" key="2">
    <source>
        <dbReference type="ARBA" id="ARBA00022630"/>
    </source>
</evidence>
<feature type="non-terminal residue" evidence="5">
    <location>
        <position position="1"/>
    </location>
</feature>
<dbReference type="Gene3D" id="3.50.50.60">
    <property type="entry name" value="FAD/NAD(P)-binding domain"/>
    <property type="match status" value="2"/>
</dbReference>
<dbReference type="Pfam" id="PF07992">
    <property type="entry name" value="Pyr_redox_2"/>
    <property type="match status" value="1"/>
</dbReference>
<dbReference type="PANTHER" id="PTHR48105">
    <property type="entry name" value="THIOREDOXIN REDUCTASE 1-RELATED-RELATED"/>
    <property type="match status" value="1"/>
</dbReference>
<sequence>RRDKLRASKVMANRLLSNPKITVLWNTIPIECKGNGELLNSLVTKDTKNAEIKELPVNGLFYAIGHAPATDLVKGKLDLDEDGYIITKPDSTCTSVEGVFAAGDVQDKKYRQAITSAGSGCMAALECE</sequence>
<dbReference type="Proteomes" id="UP000789396">
    <property type="component" value="Unassembled WGS sequence"/>
</dbReference>
<comment type="similarity">
    <text evidence="1">Belongs to the class-II pyridine nucleotide-disulfide oxidoreductase family.</text>
</comment>
<dbReference type="InterPro" id="IPR036188">
    <property type="entry name" value="FAD/NAD-bd_sf"/>
</dbReference>
<keyword evidence="2" id="KW-0285">Flavoprotein</keyword>
<keyword evidence="3" id="KW-0560">Oxidoreductase</keyword>
<dbReference type="GO" id="GO:0097237">
    <property type="term" value="P:cellular response to toxic substance"/>
    <property type="evidence" value="ECO:0007669"/>
    <property type="project" value="UniProtKB-ARBA"/>
</dbReference>
<dbReference type="InterPro" id="IPR050097">
    <property type="entry name" value="Ferredoxin-NADP_redctase_2"/>
</dbReference>
<keyword evidence="6" id="KW-1185">Reference proteome</keyword>
<dbReference type="OrthoDB" id="371245at2759"/>
<name>A0A9N9J2X0_9GLOM</name>
<dbReference type="EMBL" id="CAJVPZ010041942">
    <property type="protein sequence ID" value="CAG8762747.1"/>
    <property type="molecule type" value="Genomic_DNA"/>
</dbReference>
<comment type="caution">
    <text evidence="5">The sequence shown here is derived from an EMBL/GenBank/DDBJ whole genome shotgun (WGS) entry which is preliminary data.</text>
</comment>
<dbReference type="GO" id="GO:0016491">
    <property type="term" value="F:oxidoreductase activity"/>
    <property type="evidence" value="ECO:0007669"/>
    <property type="project" value="UniProtKB-KW"/>
</dbReference>
<proteinExistence type="inferred from homology"/>
<dbReference type="AlphaFoldDB" id="A0A9N9J2X0"/>
<dbReference type="PRINTS" id="PR00469">
    <property type="entry name" value="PNDRDTASEII"/>
</dbReference>
<dbReference type="InterPro" id="IPR023753">
    <property type="entry name" value="FAD/NAD-binding_dom"/>
</dbReference>
<evidence type="ECO:0000313" key="5">
    <source>
        <dbReference type="EMBL" id="CAG8762747.1"/>
    </source>
</evidence>
<evidence type="ECO:0000256" key="1">
    <source>
        <dbReference type="ARBA" id="ARBA00009333"/>
    </source>
</evidence>
<feature type="non-terminal residue" evidence="5">
    <location>
        <position position="128"/>
    </location>
</feature>
<evidence type="ECO:0000313" key="6">
    <source>
        <dbReference type="Proteomes" id="UP000789396"/>
    </source>
</evidence>
<evidence type="ECO:0000256" key="3">
    <source>
        <dbReference type="ARBA" id="ARBA00023002"/>
    </source>
</evidence>
<dbReference type="PRINTS" id="PR00368">
    <property type="entry name" value="FADPNR"/>
</dbReference>